<comment type="function">
    <text evidence="4">Involved in the maturation of [NiFe] hydrogenases. Required for nickel insertion into the metal center of the hydrogenase.</text>
</comment>
<organism evidence="5 6">
    <name type="scientific">Almyronema epifaneia S1</name>
    <dbReference type="NCBI Taxonomy" id="2991925"/>
    <lineage>
        <taxon>Bacteria</taxon>
        <taxon>Bacillati</taxon>
        <taxon>Cyanobacteriota</taxon>
        <taxon>Cyanophyceae</taxon>
        <taxon>Nodosilineales</taxon>
        <taxon>Nodosilineaceae</taxon>
        <taxon>Almyronema</taxon>
        <taxon>Almyronema epifaneia</taxon>
    </lineage>
</organism>
<dbReference type="RefSeq" id="WP_377966444.1">
    <property type="nucleotide sequence ID" value="NZ_JBHZOL010000088.1"/>
</dbReference>
<keyword evidence="2 4" id="KW-0479">Metal-binding</keyword>
<gene>
    <name evidence="4 5" type="primary">hypA</name>
    <name evidence="5" type="ORF">ACFVKH_14935</name>
</gene>
<name>A0ABW6IH94_9CYAN</name>
<dbReference type="NCBIfam" id="TIGR00100">
    <property type="entry name" value="hypA"/>
    <property type="match status" value="1"/>
</dbReference>
<evidence type="ECO:0000313" key="5">
    <source>
        <dbReference type="EMBL" id="MFE4107586.1"/>
    </source>
</evidence>
<dbReference type="PIRSF" id="PIRSF004761">
    <property type="entry name" value="Hydrgn_mat_HypA"/>
    <property type="match status" value="1"/>
</dbReference>
<dbReference type="Gene3D" id="3.30.2320.80">
    <property type="match status" value="1"/>
</dbReference>
<keyword evidence="3 4" id="KW-0862">Zinc</keyword>
<dbReference type="Pfam" id="PF01155">
    <property type="entry name" value="HypA"/>
    <property type="match status" value="1"/>
</dbReference>
<comment type="caution">
    <text evidence="5">The sequence shown here is derived from an EMBL/GenBank/DDBJ whole genome shotgun (WGS) entry which is preliminary data.</text>
</comment>
<proteinExistence type="inferred from homology"/>
<dbReference type="PANTHER" id="PTHR34535">
    <property type="entry name" value="HYDROGENASE MATURATION FACTOR HYPA"/>
    <property type="match status" value="1"/>
</dbReference>
<feature type="binding site" evidence="4">
    <location>
        <position position="92"/>
    </location>
    <ligand>
        <name>Zn(2+)</name>
        <dbReference type="ChEBI" id="CHEBI:29105"/>
    </ligand>
</feature>
<evidence type="ECO:0000256" key="1">
    <source>
        <dbReference type="ARBA" id="ARBA00022596"/>
    </source>
</evidence>
<dbReference type="InterPro" id="IPR000688">
    <property type="entry name" value="HypA/HybF"/>
</dbReference>
<evidence type="ECO:0000313" key="6">
    <source>
        <dbReference type="Proteomes" id="UP001600165"/>
    </source>
</evidence>
<feature type="binding site" evidence="4">
    <location>
        <position position="89"/>
    </location>
    <ligand>
        <name>Zn(2+)</name>
        <dbReference type="ChEBI" id="CHEBI:29105"/>
    </ligand>
</feature>
<dbReference type="PANTHER" id="PTHR34535:SF3">
    <property type="entry name" value="HYDROGENASE MATURATION FACTOR HYPA"/>
    <property type="match status" value="1"/>
</dbReference>
<dbReference type="HAMAP" id="MF_00213">
    <property type="entry name" value="HypA_HybF"/>
    <property type="match status" value="1"/>
</dbReference>
<keyword evidence="1 4" id="KW-0533">Nickel</keyword>
<feature type="binding site" evidence="4">
    <location>
        <position position="76"/>
    </location>
    <ligand>
        <name>Zn(2+)</name>
        <dbReference type="ChEBI" id="CHEBI:29105"/>
    </ligand>
</feature>
<protein>
    <recommendedName>
        <fullName evidence="4">Hydrogenase maturation factor HypA</fullName>
    </recommendedName>
</protein>
<dbReference type="Proteomes" id="UP001600165">
    <property type="component" value="Unassembled WGS sequence"/>
</dbReference>
<accession>A0ABW6IH94</accession>
<evidence type="ECO:0000256" key="4">
    <source>
        <dbReference type="HAMAP-Rule" id="MF_00213"/>
    </source>
</evidence>
<keyword evidence="6" id="KW-1185">Reference proteome</keyword>
<feature type="binding site" evidence="4">
    <location>
        <position position="73"/>
    </location>
    <ligand>
        <name>Zn(2+)</name>
        <dbReference type="ChEBI" id="CHEBI:29105"/>
    </ligand>
</feature>
<sequence>MHELSLMQQTLEIALTQAQQQGASQIHGLKMRVGVGSGAVPEALRFAFDVVIADTPAAGATLAIESVPVICHCNYCDRPFQPPDWIYQCPECGQLSDRILAGREIELLTLEVS</sequence>
<evidence type="ECO:0000256" key="3">
    <source>
        <dbReference type="ARBA" id="ARBA00022833"/>
    </source>
</evidence>
<comment type="similarity">
    <text evidence="4">Belongs to the HypA/HybF family.</text>
</comment>
<feature type="binding site" evidence="4">
    <location>
        <position position="2"/>
    </location>
    <ligand>
        <name>Ni(2+)</name>
        <dbReference type="ChEBI" id="CHEBI:49786"/>
    </ligand>
</feature>
<evidence type="ECO:0000256" key="2">
    <source>
        <dbReference type="ARBA" id="ARBA00022723"/>
    </source>
</evidence>
<dbReference type="EMBL" id="JBHZOL010000088">
    <property type="protein sequence ID" value="MFE4107586.1"/>
    <property type="molecule type" value="Genomic_DNA"/>
</dbReference>
<reference evidence="5 6" key="1">
    <citation type="submission" date="2024-10" db="EMBL/GenBank/DDBJ databases">
        <authorList>
            <person name="Ratan Roy A."/>
            <person name="Morales Sandoval P.H."/>
            <person name="De Los Santos Villalobos S."/>
            <person name="Chakraborty S."/>
            <person name="Mukherjee J."/>
        </authorList>
    </citation>
    <scope>NUCLEOTIDE SEQUENCE [LARGE SCALE GENOMIC DNA]</scope>
    <source>
        <strain evidence="5 6">S1</strain>
    </source>
</reference>